<evidence type="ECO:0000313" key="4">
    <source>
        <dbReference type="Proteomes" id="UP000765845"/>
    </source>
</evidence>
<keyword evidence="2" id="KW-0472">Membrane</keyword>
<dbReference type="Pfam" id="PF04186">
    <property type="entry name" value="FxsA"/>
    <property type="match status" value="1"/>
</dbReference>
<proteinExistence type="predicted"/>
<evidence type="ECO:0000313" key="3">
    <source>
        <dbReference type="EMBL" id="NKI18841.1"/>
    </source>
</evidence>
<gene>
    <name evidence="3" type="ORF">HCU74_15640</name>
</gene>
<dbReference type="PANTHER" id="PTHR35335">
    <property type="entry name" value="UPF0716 PROTEIN FXSA"/>
    <property type="match status" value="1"/>
</dbReference>
<protein>
    <submittedName>
        <fullName evidence="3">FxsA family protein</fullName>
    </submittedName>
</protein>
<keyword evidence="4" id="KW-1185">Reference proteome</keyword>
<dbReference type="InterPro" id="IPR007313">
    <property type="entry name" value="FxsA"/>
</dbReference>
<sequence length="155" mass="16332">MRVLFLLFIVAPVLEMWLLIEVGAMIGALPTIGCVVLTAVIGASMLRQQGFATLFRAQQRLDQGQIPLQEMMEGLVLAVGGALLLTPGFITDALGFACLIAPLRGKIIAAVIRSGVVNMTGPGSAPGAGPFQRPPGADTRDSGNVTIEGDYRREE</sequence>
<dbReference type="PANTHER" id="PTHR35335:SF1">
    <property type="entry name" value="UPF0716 PROTEIN FXSA"/>
    <property type="match status" value="1"/>
</dbReference>
<dbReference type="RefSeq" id="WP_168451364.1">
    <property type="nucleotide sequence ID" value="NZ_JAAWWK010000006.1"/>
</dbReference>
<dbReference type="EMBL" id="JAAWWK010000006">
    <property type="protein sequence ID" value="NKI18841.1"/>
    <property type="molecule type" value="Genomic_DNA"/>
</dbReference>
<feature type="region of interest" description="Disordered" evidence="1">
    <location>
        <begin position="123"/>
        <end position="155"/>
    </location>
</feature>
<name>A0ABX1GIU8_9GAMM</name>
<keyword evidence="2" id="KW-0812">Transmembrane</keyword>
<organism evidence="3 4">
    <name type="scientific">Spongiibacter thalassae</name>
    <dbReference type="NCBI Taxonomy" id="2721624"/>
    <lineage>
        <taxon>Bacteria</taxon>
        <taxon>Pseudomonadati</taxon>
        <taxon>Pseudomonadota</taxon>
        <taxon>Gammaproteobacteria</taxon>
        <taxon>Cellvibrionales</taxon>
        <taxon>Spongiibacteraceae</taxon>
        <taxon>Spongiibacter</taxon>
    </lineage>
</organism>
<feature type="transmembrane region" description="Helical" evidence="2">
    <location>
        <begin position="26"/>
        <end position="46"/>
    </location>
</feature>
<evidence type="ECO:0000256" key="1">
    <source>
        <dbReference type="SAM" id="MobiDB-lite"/>
    </source>
</evidence>
<comment type="caution">
    <text evidence="3">The sequence shown here is derived from an EMBL/GenBank/DDBJ whole genome shotgun (WGS) entry which is preliminary data.</text>
</comment>
<dbReference type="NCBIfam" id="NF008528">
    <property type="entry name" value="PRK11463.1-2"/>
    <property type="match status" value="1"/>
</dbReference>
<accession>A0ABX1GIU8</accession>
<evidence type="ECO:0000256" key="2">
    <source>
        <dbReference type="SAM" id="Phobius"/>
    </source>
</evidence>
<keyword evidence="2" id="KW-1133">Transmembrane helix</keyword>
<reference evidence="3 4" key="1">
    <citation type="submission" date="2020-04" db="EMBL/GenBank/DDBJ databases">
        <authorList>
            <person name="Yoon J."/>
        </authorList>
    </citation>
    <scope>NUCLEOTIDE SEQUENCE [LARGE SCALE GENOMIC DNA]</scope>
    <source>
        <strain evidence="3 4">KMU-166</strain>
    </source>
</reference>
<dbReference type="Proteomes" id="UP000765845">
    <property type="component" value="Unassembled WGS sequence"/>
</dbReference>